<sequence length="61" mass="6832">MSGMLLACHVIIMVIMTWGDFDLQKIDNIFTIIGAGVLGGILFFSLPFVCCYTYEVFLRGH</sequence>
<gene>
    <name evidence="3" type="ORF">IFM46972_08427</name>
</gene>
<dbReference type="EMBL" id="BLKC01000072">
    <property type="protein sequence ID" value="GFF47953.1"/>
    <property type="molecule type" value="Genomic_DNA"/>
</dbReference>
<feature type="transmembrane region" description="Helical" evidence="1">
    <location>
        <begin position="29"/>
        <end position="54"/>
    </location>
</feature>
<accession>A0A8H3S2V4</accession>
<proteinExistence type="predicted"/>
<organism evidence="3 4">
    <name type="scientific">Aspergillus udagawae</name>
    <dbReference type="NCBI Taxonomy" id="91492"/>
    <lineage>
        <taxon>Eukaryota</taxon>
        <taxon>Fungi</taxon>
        <taxon>Dikarya</taxon>
        <taxon>Ascomycota</taxon>
        <taxon>Pezizomycotina</taxon>
        <taxon>Eurotiomycetes</taxon>
        <taxon>Eurotiomycetidae</taxon>
        <taxon>Eurotiales</taxon>
        <taxon>Aspergillaceae</taxon>
        <taxon>Aspergillus</taxon>
        <taxon>Aspergillus subgen. Fumigati</taxon>
    </lineage>
</organism>
<feature type="signal peptide" evidence="2">
    <location>
        <begin position="1"/>
        <end position="19"/>
    </location>
</feature>
<evidence type="ECO:0000256" key="1">
    <source>
        <dbReference type="SAM" id="Phobius"/>
    </source>
</evidence>
<name>A0A8H3S2V4_9EURO</name>
<keyword evidence="1" id="KW-0472">Membrane</keyword>
<keyword evidence="2" id="KW-0732">Signal</keyword>
<feature type="chain" id="PRO_5034929921" evidence="2">
    <location>
        <begin position="20"/>
        <end position="61"/>
    </location>
</feature>
<evidence type="ECO:0000313" key="4">
    <source>
        <dbReference type="Proteomes" id="UP000465221"/>
    </source>
</evidence>
<comment type="caution">
    <text evidence="3">The sequence shown here is derived from an EMBL/GenBank/DDBJ whole genome shotgun (WGS) entry which is preliminary data.</text>
</comment>
<reference evidence="3 4" key="1">
    <citation type="submission" date="2020-01" db="EMBL/GenBank/DDBJ databases">
        <title>Draft genome sequence of Aspergillus udagawae IFM 46972.</title>
        <authorList>
            <person name="Takahashi H."/>
            <person name="Yaguchi T."/>
        </authorList>
    </citation>
    <scope>NUCLEOTIDE SEQUENCE [LARGE SCALE GENOMIC DNA]</scope>
    <source>
        <strain evidence="3 4">IFM 46972</strain>
    </source>
</reference>
<dbReference type="AlphaFoldDB" id="A0A8H3S2V4"/>
<dbReference type="Proteomes" id="UP000465221">
    <property type="component" value="Unassembled WGS sequence"/>
</dbReference>
<evidence type="ECO:0000256" key="2">
    <source>
        <dbReference type="SAM" id="SignalP"/>
    </source>
</evidence>
<evidence type="ECO:0000313" key="3">
    <source>
        <dbReference type="EMBL" id="GFF47953.1"/>
    </source>
</evidence>
<keyword evidence="1" id="KW-1133">Transmembrane helix</keyword>
<keyword evidence="1 3" id="KW-0812">Transmembrane</keyword>
<protein>
    <submittedName>
        <fullName evidence="3">Metalloreductase transmembrane component, putative</fullName>
    </submittedName>
</protein>